<organism evidence="10 11">
    <name type="scientific">Punica granatum</name>
    <name type="common">Pomegranate</name>
    <dbReference type="NCBI Taxonomy" id="22663"/>
    <lineage>
        <taxon>Eukaryota</taxon>
        <taxon>Viridiplantae</taxon>
        <taxon>Streptophyta</taxon>
        <taxon>Embryophyta</taxon>
        <taxon>Tracheophyta</taxon>
        <taxon>Spermatophyta</taxon>
        <taxon>Magnoliopsida</taxon>
        <taxon>eudicotyledons</taxon>
        <taxon>Gunneridae</taxon>
        <taxon>Pentapetalae</taxon>
        <taxon>rosids</taxon>
        <taxon>malvids</taxon>
        <taxon>Myrtales</taxon>
        <taxon>Lythraceae</taxon>
        <taxon>Punica</taxon>
    </lineage>
</organism>
<keyword evidence="3" id="KW-0813">Transport</keyword>
<dbReference type="Proteomes" id="UP000515151">
    <property type="component" value="Chromosome 3"/>
</dbReference>
<gene>
    <name evidence="11" type="primary">LOC116199763</name>
</gene>
<evidence type="ECO:0000313" key="11">
    <source>
        <dbReference type="RefSeq" id="XP_031386102.1"/>
    </source>
</evidence>
<evidence type="ECO:0000256" key="4">
    <source>
        <dbReference type="ARBA" id="ARBA00022547"/>
    </source>
</evidence>
<dbReference type="Pfam" id="PF04718">
    <property type="entry name" value="ATP-synt_G"/>
    <property type="match status" value="1"/>
</dbReference>
<evidence type="ECO:0000256" key="3">
    <source>
        <dbReference type="ARBA" id="ARBA00022448"/>
    </source>
</evidence>
<dbReference type="PANTHER" id="PTHR12386">
    <property type="entry name" value="ATP SYNTHASE SUBUNIT"/>
    <property type="match status" value="1"/>
</dbReference>
<dbReference type="GeneID" id="116199763"/>
<dbReference type="AlphaFoldDB" id="A0A6P8CP34"/>
<evidence type="ECO:0000256" key="1">
    <source>
        <dbReference type="ARBA" id="ARBA00004325"/>
    </source>
</evidence>
<keyword evidence="6" id="KW-0406">Ion transport</keyword>
<evidence type="ECO:0000256" key="8">
    <source>
        <dbReference type="ARBA" id="ARBA00023136"/>
    </source>
</evidence>
<dbReference type="InterPro" id="IPR006808">
    <property type="entry name" value="ATP_synth_F0_gsu_mt"/>
</dbReference>
<name>A0A6P8CP34_PUNGR</name>
<evidence type="ECO:0000313" key="10">
    <source>
        <dbReference type="Proteomes" id="UP000515151"/>
    </source>
</evidence>
<keyword evidence="10" id="KW-1185">Reference proteome</keyword>
<keyword evidence="9" id="KW-0066">ATP synthesis</keyword>
<reference evidence="10" key="1">
    <citation type="journal article" date="2020" name="Plant Biotechnol. J.">
        <title>The pomegranate (Punica granatum L.) draft genome dissects genetic divergence between soft- and hard-seeded cultivars.</title>
        <authorList>
            <person name="Luo X."/>
            <person name="Li H."/>
            <person name="Wu Z."/>
            <person name="Yao W."/>
            <person name="Zhao P."/>
            <person name="Cao D."/>
            <person name="Yu H."/>
            <person name="Li K."/>
            <person name="Poudel K."/>
            <person name="Zhao D."/>
            <person name="Zhang F."/>
            <person name="Xia X."/>
            <person name="Chen L."/>
            <person name="Wang Q."/>
            <person name="Jing D."/>
            <person name="Cao S."/>
        </authorList>
    </citation>
    <scope>NUCLEOTIDE SEQUENCE [LARGE SCALE GENOMIC DNA]</scope>
    <source>
        <strain evidence="10">cv. Tunisia</strain>
    </source>
</reference>
<evidence type="ECO:0000256" key="2">
    <source>
        <dbReference type="ARBA" id="ARBA00005699"/>
    </source>
</evidence>
<protein>
    <submittedName>
        <fullName evidence="11">Uncharacterized protein LOC116199763 isoform X1</fullName>
    </submittedName>
</protein>
<dbReference type="GO" id="GO:0015078">
    <property type="term" value="F:proton transmembrane transporter activity"/>
    <property type="evidence" value="ECO:0007669"/>
    <property type="project" value="InterPro"/>
</dbReference>
<proteinExistence type="inferred from homology"/>
<keyword evidence="5" id="KW-0375">Hydrogen ion transport</keyword>
<keyword evidence="7" id="KW-0496">Mitochondrion</keyword>
<accession>A0A6P8CP34</accession>
<keyword evidence="4" id="KW-0138">CF(0)</keyword>
<evidence type="ECO:0000256" key="5">
    <source>
        <dbReference type="ARBA" id="ARBA00022781"/>
    </source>
</evidence>
<dbReference type="RefSeq" id="XP_031386102.1">
    <property type="nucleotide sequence ID" value="XM_031530242.1"/>
</dbReference>
<keyword evidence="8" id="KW-0472">Membrane</keyword>
<dbReference type="GO" id="GO:0015986">
    <property type="term" value="P:proton motive force-driven ATP synthesis"/>
    <property type="evidence" value="ECO:0007669"/>
    <property type="project" value="InterPro"/>
</dbReference>
<evidence type="ECO:0000256" key="7">
    <source>
        <dbReference type="ARBA" id="ARBA00023128"/>
    </source>
</evidence>
<comment type="similarity">
    <text evidence="2">Belongs to the ATPase g subunit family.</text>
</comment>
<reference evidence="11" key="2">
    <citation type="submission" date="2025-08" db="UniProtKB">
        <authorList>
            <consortium name="RefSeq"/>
        </authorList>
    </citation>
    <scope>IDENTIFICATION</scope>
    <source>
        <tissue evidence="11">Leaf</tissue>
    </source>
</reference>
<dbReference type="GO" id="GO:0045259">
    <property type="term" value="C:proton-transporting ATP synthase complex"/>
    <property type="evidence" value="ECO:0007669"/>
    <property type="project" value="UniProtKB-KW"/>
</dbReference>
<dbReference type="OrthoDB" id="437at2759"/>
<evidence type="ECO:0000256" key="9">
    <source>
        <dbReference type="ARBA" id="ARBA00023310"/>
    </source>
</evidence>
<sequence length="148" mass="16708">MLKLDDLGHYSIGIIHLTRGGAKAKRMASKLAQLQKKAAQATRFASKNGTAYYKQLMQQNKHHVKEPPTIENCQLLAKQLFYTRLASIPGRCEAFWKELDSLKHLWKNKEELNVENAGIAALFGLECFAWFCAGEIVGRGFKITGYHV</sequence>
<comment type="subcellular location">
    <subcellularLocation>
        <location evidence="1">Mitochondrion membrane</location>
    </subcellularLocation>
</comment>
<dbReference type="GO" id="GO:0031966">
    <property type="term" value="C:mitochondrial membrane"/>
    <property type="evidence" value="ECO:0007669"/>
    <property type="project" value="UniProtKB-SubCell"/>
</dbReference>
<evidence type="ECO:0000256" key="6">
    <source>
        <dbReference type="ARBA" id="ARBA00023065"/>
    </source>
</evidence>